<dbReference type="InterPro" id="IPR010093">
    <property type="entry name" value="SinI_DNA-bd"/>
</dbReference>
<dbReference type="GO" id="GO:0003677">
    <property type="term" value="F:DNA binding"/>
    <property type="evidence" value="ECO:0007669"/>
    <property type="project" value="InterPro"/>
</dbReference>
<dbReference type="InterPro" id="IPR041657">
    <property type="entry name" value="HTH_17"/>
</dbReference>
<accession>D5UWF1</accession>
<dbReference type="Pfam" id="PF12728">
    <property type="entry name" value="HTH_17"/>
    <property type="match status" value="1"/>
</dbReference>
<dbReference type="NCBIfam" id="TIGR01764">
    <property type="entry name" value="excise"/>
    <property type="match status" value="1"/>
</dbReference>
<evidence type="ECO:0000259" key="1">
    <source>
        <dbReference type="Pfam" id="PF12728"/>
    </source>
</evidence>
<dbReference type="eggNOG" id="COG2452">
    <property type="taxonomic scope" value="Bacteria"/>
</dbReference>
<organism evidence="2 3">
    <name type="scientific">Tsukamurella paurometabola (strain ATCC 8368 / DSM 20162 / CCUG 35730 / CIP 100753 / JCM 10117 / KCTC 9821 / NBRC 16120 / NCIMB 702349 / NCTC 13040)</name>
    <name type="common">Corynebacterium paurometabolum</name>
    <dbReference type="NCBI Taxonomy" id="521096"/>
    <lineage>
        <taxon>Bacteria</taxon>
        <taxon>Bacillati</taxon>
        <taxon>Actinomycetota</taxon>
        <taxon>Actinomycetes</taxon>
        <taxon>Mycobacteriales</taxon>
        <taxon>Tsukamurellaceae</taxon>
        <taxon>Tsukamurella</taxon>
    </lineage>
</organism>
<dbReference type="RefSeq" id="WP_013127950.1">
    <property type="nucleotide sequence ID" value="NC_014158.1"/>
</dbReference>
<protein>
    <submittedName>
        <fullName evidence="2">DNA binding domain protein, excisionase family</fullName>
    </submittedName>
</protein>
<proteinExistence type="predicted"/>
<dbReference type="SUPFAM" id="SSF46955">
    <property type="entry name" value="Putative DNA-binding domain"/>
    <property type="match status" value="1"/>
</dbReference>
<feature type="domain" description="Helix-turn-helix" evidence="1">
    <location>
        <begin position="8"/>
        <end position="52"/>
    </location>
</feature>
<dbReference type="InterPro" id="IPR009061">
    <property type="entry name" value="DNA-bd_dom_put_sf"/>
</dbReference>
<evidence type="ECO:0000313" key="2">
    <source>
        <dbReference type="EMBL" id="ADG79950.1"/>
    </source>
</evidence>
<dbReference type="Proteomes" id="UP000001213">
    <property type="component" value="Chromosome"/>
</dbReference>
<dbReference type="Gene3D" id="1.10.1660.10">
    <property type="match status" value="1"/>
</dbReference>
<gene>
    <name evidence="2" type="ordered locus">Tpau_3366</name>
</gene>
<dbReference type="HOGENOM" id="CLU_2637027_0_0_11"/>
<dbReference type="KEGG" id="tpr:Tpau_3366"/>
<dbReference type="EMBL" id="CP001966">
    <property type="protein sequence ID" value="ADG79950.1"/>
    <property type="molecule type" value="Genomic_DNA"/>
</dbReference>
<dbReference type="AlphaFoldDB" id="D5UWF1"/>
<evidence type="ECO:0000313" key="3">
    <source>
        <dbReference type="Proteomes" id="UP000001213"/>
    </source>
</evidence>
<reference evidence="3" key="1">
    <citation type="submission" date="2010-03" db="EMBL/GenBank/DDBJ databases">
        <title>The complete chromosome of Tsukamurella paurometabola DSM 20162.</title>
        <authorList>
            <consortium name="US DOE Joint Genome Institute (JGI-PGF)"/>
            <person name="Lucas S."/>
            <person name="Copeland A."/>
            <person name="Lapidus A."/>
            <person name="Glavina del Rio T."/>
            <person name="Dalin E."/>
            <person name="Tice H."/>
            <person name="Bruce D."/>
            <person name="Goodwin L."/>
            <person name="Pitluck S."/>
            <person name="Kyrpides N."/>
            <person name="Mavromatis K."/>
            <person name="Ivanova N."/>
            <person name="Mikhailova N."/>
            <person name="Munk A.C."/>
            <person name="Brettin T."/>
            <person name="Detter J.C."/>
            <person name="Tapia R."/>
            <person name="Han C."/>
            <person name="Larimer F."/>
            <person name="Land M."/>
            <person name="Hauser L."/>
            <person name="Markowitz V."/>
            <person name="Cheng J.-F."/>
            <person name="Hugenholtz P."/>
            <person name="Woyke T."/>
            <person name="Wu D."/>
            <person name="Jando M."/>
            <person name="Brambilla E."/>
            <person name="Klenk H.-P."/>
            <person name="Eisen J.A."/>
        </authorList>
    </citation>
    <scope>NUCLEOTIDE SEQUENCE [LARGE SCALE GENOMIC DNA]</scope>
    <source>
        <strain evidence="3">ATCC 8368 / DSM 20162 / CCUG 35730 / CIP 100753 / JCM 10117 / KCTC 9821 / NBRC 16120 / NCIMB 702349 / NCTC 13040</strain>
    </source>
</reference>
<name>D5UWF1_TSUPD</name>
<sequence length="71" mass="7833">MSKVPRLVSTSDAARMLSVSPRTINRWAASGKLPAVDLPSGTRRFRLEDIQAIWSVKKSCVAEPGRGRNPR</sequence>
<reference evidence="2 3" key="2">
    <citation type="journal article" date="2011" name="Stand. Genomic Sci.">
        <title>Complete genome sequence of Tsukamurella paurometabola type strain (no. 33).</title>
        <authorList>
            <person name="Munk A.C."/>
            <person name="Lapidus A."/>
            <person name="Lucas S."/>
            <person name="Nolan M."/>
            <person name="Tice H."/>
            <person name="Cheng J.F."/>
            <person name="Del Rio T.G."/>
            <person name="Goodwin L."/>
            <person name="Pitluck S."/>
            <person name="Liolios K."/>
            <person name="Huntemann M."/>
            <person name="Ivanova N."/>
            <person name="Mavromatis K."/>
            <person name="Mikhailova N."/>
            <person name="Pati A."/>
            <person name="Chen A."/>
            <person name="Palaniappan K."/>
            <person name="Tapia R."/>
            <person name="Han C."/>
            <person name="Land M."/>
            <person name="Hauser L."/>
            <person name="Chang Y.J."/>
            <person name="Jeffries C.D."/>
            <person name="Brettin T."/>
            <person name="Yasawong M."/>
            <person name="Brambilla E.M."/>
            <person name="Rohde M."/>
            <person name="Sikorski J."/>
            <person name="Goker M."/>
            <person name="Detter J.C."/>
            <person name="Woyke T."/>
            <person name="Bristow J."/>
            <person name="Eisen J.A."/>
            <person name="Markowitz V."/>
            <person name="Hugenholtz P."/>
            <person name="Kyrpides N.C."/>
            <person name="Klenk H.P."/>
        </authorList>
    </citation>
    <scope>NUCLEOTIDE SEQUENCE [LARGE SCALE GENOMIC DNA]</scope>
    <source>
        <strain evidence="3">ATCC 8368 / DSM 20162 / CCUG 35730 / CIP 100753 / JCM 10117 / KCTC 9821 / NBRC 16120 / NCIMB 702349 / NCTC 13040</strain>
    </source>
</reference>
<keyword evidence="3" id="KW-1185">Reference proteome</keyword>